<feature type="region of interest" description="Disordered" evidence="1">
    <location>
        <begin position="103"/>
        <end position="123"/>
    </location>
</feature>
<keyword evidence="3" id="KW-1185">Reference proteome</keyword>
<organism evidence="2 3">
    <name type="scientific">Kutzneria chonburiensis</name>
    <dbReference type="NCBI Taxonomy" id="1483604"/>
    <lineage>
        <taxon>Bacteria</taxon>
        <taxon>Bacillati</taxon>
        <taxon>Actinomycetota</taxon>
        <taxon>Actinomycetes</taxon>
        <taxon>Pseudonocardiales</taxon>
        <taxon>Pseudonocardiaceae</taxon>
        <taxon>Kutzneria</taxon>
    </lineage>
</organism>
<feature type="region of interest" description="Disordered" evidence="1">
    <location>
        <begin position="1"/>
        <end position="27"/>
    </location>
</feature>
<accession>A0ABV6N2W4</accession>
<dbReference type="RefSeq" id="WP_273937172.1">
    <property type="nucleotide sequence ID" value="NZ_CP097263.1"/>
</dbReference>
<comment type="caution">
    <text evidence="2">The sequence shown here is derived from an EMBL/GenBank/DDBJ whole genome shotgun (WGS) entry which is preliminary data.</text>
</comment>
<gene>
    <name evidence="2" type="ORF">ACFFH7_35865</name>
</gene>
<dbReference type="EMBL" id="JBHLUD010000013">
    <property type="protein sequence ID" value="MFC0546933.1"/>
    <property type="molecule type" value="Genomic_DNA"/>
</dbReference>
<evidence type="ECO:0000313" key="3">
    <source>
        <dbReference type="Proteomes" id="UP001589810"/>
    </source>
</evidence>
<proteinExistence type="predicted"/>
<protein>
    <submittedName>
        <fullName evidence="2">Uncharacterized protein</fullName>
    </submittedName>
</protein>
<evidence type="ECO:0000313" key="2">
    <source>
        <dbReference type="EMBL" id="MFC0546933.1"/>
    </source>
</evidence>
<evidence type="ECO:0000256" key="1">
    <source>
        <dbReference type="SAM" id="MobiDB-lite"/>
    </source>
</evidence>
<feature type="compositionally biased region" description="Polar residues" evidence="1">
    <location>
        <begin position="110"/>
        <end position="123"/>
    </location>
</feature>
<reference evidence="2 3" key="1">
    <citation type="submission" date="2024-09" db="EMBL/GenBank/DDBJ databases">
        <authorList>
            <person name="Sun Q."/>
            <person name="Mori K."/>
        </authorList>
    </citation>
    <scope>NUCLEOTIDE SEQUENCE [LARGE SCALE GENOMIC DNA]</scope>
    <source>
        <strain evidence="2 3">TBRC 1432</strain>
    </source>
</reference>
<dbReference type="Proteomes" id="UP001589810">
    <property type="component" value="Unassembled WGS sequence"/>
</dbReference>
<name>A0ABV6N2W4_9PSEU</name>
<sequence>MSKPNRRRMRREELHQQVSEATGMEPGLDLECDDGTVVTVPHPLFLGDDHQAVLDELRQAGAGTIAMAKAIVGEADHARLLESGYASTDVMLAWLLMQRDMSGVLPDGRPTQSPMSSATIPSA</sequence>